<evidence type="ECO:0000313" key="2">
    <source>
        <dbReference type="Proteomes" id="UP000236723"/>
    </source>
</evidence>
<dbReference type="InterPro" id="IPR026337">
    <property type="entry name" value="AKG_HExxH"/>
</dbReference>
<keyword evidence="2" id="KW-1185">Reference proteome</keyword>
<dbReference type="Proteomes" id="UP000236723">
    <property type="component" value="Unassembled WGS sequence"/>
</dbReference>
<dbReference type="EMBL" id="FNVO01000005">
    <property type="protein sequence ID" value="SEG40399.1"/>
    <property type="molecule type" value="Genomic_DNA"/>
</dbReference>
<evidence type="ECO:0000313" key="1">
    <source>
        <dbReference type="EMBL" id="SEG40399.1"/>
    </source>
</evidence>
<accession>A0A1H5ZVF3</accession>
<dbReference type="RefSeq" id="WP_235017834.1">
    <property type="nucleotide sequence ID" value="NZ_FNVO01000005.1"/>
</dbReference>
<protein>
    <submittedName>
        <fullName evidence="1">HEXXH motif-containing protein</fullName>
    </submittedName>
</protein>
<reference evidence="2" key="1">
    <citation type="submission" date="2016-10" db="EMBL/GenBank/DDBJ databases">
        <authorList>
            <person name="Varghese N."/>
            <person name="Submissions S."/>
        </authorList>
    </citation>
    <scope>NUCLEOTIDE SEQUENCE [LARGE SCALE GENOMIC DNA]</scope>
    <source>
        <strain evidence="2">DSM 43163</strain>
    </source>
</reference>
<gene>
    <name evidence="1" type="ORF">SAMN04489712_10532</name>
</gene>
<proteinExistence type="predicted"/>
<organism evidence="1 2">
    <name type="scientific">Thermomonospora echinospora</name>
    <dbReference type="NCBI Taxonomy" id="1992"/>
    <lineage>
        <taxon>Bacteria</taxon>
        <taxon>Bacillati</taxon>
        <taxon>Actinomycetota</taxon>
        <taxon>Actinomycetes</taxon>
        <taxon>Streptosporangiales</taxon>
        <taxon>Thermomonosporaceae</taxon>
        <taxon>Thermomonospora</taxon>
    </lineage>
</organism>
<sequence>MGALAAAAAVRAGADCSVRVPVSGGRLMLPSLGLALPGGGRSSAMVRVTAEGARITSGGARITVPADPHRDAPGWRGLRRVSAVCDGLRLDLLIDDLDPYRMPALGVRDRLTAAETQDWESDLRAAWRLLVRRHPGTAAEIRGLIRVITPLAGPARGRSSASSREVHGTIALSAAGEPRALALTLAHEVQHVKLAMLLDAVALIRPGHQRRYYAPWRDDPRPIYGLLQGAYAHLGVADFWRRERRHQPHDVEPHAEFERWRSATLLACTELLRGDGLTATGTAFVNEMARTLRDWGNEPIPPHAVRLARLRAERHRTLWSRHNGAPAR</sequence>
<dbReference type="AlphaFoldDB" id="A0A1H5ZVF3"/>
<name>A0A1H5ZVF3_9ACTN</name>
<dbReference type="NCBIfam" id="TIGR04267">
    <property type="entry name" value="mod_HExxH"/>
    <property type="match status" value="1"/>
</dbReference>